<name>A0A9P4PW33_9PLEO</name>
<evidence type="ECO:0000313" key="1">
    <source>
        <dbReference type="EMBL" id="KAF2451287.1"/>
    </source>
</evidence>
<keyword evidence="2" id="KW-1185">Reference proteome</keyword>
<protein>
    <submittedName>
        <fullName evidence="1">Uncharacterized protein</fullName>
    </submittedName>
</protein>
<proteinExistence type="predicted"/>
<evidence type="ECO:0000313" key="2">
    <source>
        <dbReference type="Proteomes" id="UP000799764"/>
    </source>
</evidence>
<dbReference type="AlphaFoldDB" id="A0A9P4PW33"/>
<dbReference type="EMBL" id="MU001492">
    <property type="protein sequence ID" value="KAF2451287.1"/>
    <property type="molecule type" value="Genomic_DNA"/>
</dbReference>
<accession>A0A9P4PW33</accession>
<gene>
    <name evidence="1" type="ORF">P171DRAFT_3357</name>
</gene>
<organism evidence="1 2">
    <name type="scientific">Karstenula rhodostoma CBS 690.94</name>
    <dbReference type="NCBI Taxonomy" id="1392251"/>
    <lineage>
        <taxon>Eukaryota</taxon>
        <taxon>Fungi</taxon>
        <taxon>Dikarya</taxon>
        <taxon>Ascomycota</taxon>
        <taxon>Pezizomycotina</taxon>
        <taxon>Dothideomycetes</taxon>
        <taxon>Pleosporomycetidae</taxon>
        <taxon>Pleosporales</taxon>
        <taxon>Massarineae</taxon>
        <taxon>Didymosphaeriaceae</taxon>
        <taxon>Karstenula</taxon>
    </lineage>
</organism>
<sequence>MSRRTVEPGENLRVQISNGRLFNEEAMAEISVDQTRYTHHRTRVEVAGTEWKNLLFVSNSASAGRLVIHLIG</sequence>
<dbReference type="Proteomes" id="UP000799764">
    <property type="component" value="Unassembled WGS sequence"/>
</dbReference>
<comment type="caution">
    <text evidence="1">The sequence shown here is derived from an EMBL/GenBank/DDBJ whole genome shotgun (WGS) entry which is preliminary data.</text>
</comment>
<reference evidence="1" key="1">
    <citation type="journal article" date="2020" name="Stud. Mycol.">
        <title>101 Dothideomycetes genomes: a test case for predicting lifestyles and emergence of pathogens.</title>
        <authorList>
            <person name="Haridas S."/>
            <person name="Albert R."/>
            <person name="Binder M."/>
            <person name="Bloem J."/>
            <person name="Labutti K."/>
            <person name="Salamov A."/>
            <person name="Andreopoulos B."/>
            <person name="Baker S."/>
            <person name="Barry K."/>
            <person name="Bills G."/>
            <person name="Bluhm B."/>
            <person name="Cannon C."/>
            <person name="Castanera R."/>
            <person name="Culley D."/>
            <person name="Daum C."/>
            <person name="Ezra D."/>
            <person name="Gonzalez J."/>
            <person name="Henrissat B."/>
            <person name="Kuo A."/>
            <person name="Liang C."/>
            <person name="Lipzen A."/>
            <person name="Lutzoni F."/>
            <person name="Magnuson J."/>
            <person name="Mondo S."/>
            <person name="Nolan M."/>
            <person name="Ohm R."/>
            <person name="Pangilinan J."/>
            <person name="Park H.-J."/>
            <person name="Ramirez L."/>
            <person name="Alfaro M."/>
            <person name="Sun H."/>
            <person name="Tritt A."/>
            <person name="Yoshinaga Y."/>
            <person name="Zwiers L.-H."/>
            <person name="Turgeon B."/>
            <person name="Goodwin S."/>
            <person name="Spatafora J."/>
            <person name="Crous P."/>
            <person name="Grigoriev I."/>
        </authorList>
    </citation>
    <scope>NUCLEOTIDE SEQUENCE</scope>
    <source>
        <strain evidence="1">CBS 690.94</strain>
    </source>
</reference>